<evidence type="ECO:0000313" key="3">
    <source>
        <dbReference type="Proteomes" id="UP000327167"/>
    </source>
</evidence>
<feature type="domain" description="Thoeris protein ThsB TIR-like" evidence="1">
    <location>
        <begin position="19"/>
        <end position="113"/>
    </location>
</feature>
<protein>
    <recommendedName>
        <fullName evidence="1">Thoeris protein ThsB TIR-like domain-containing protein</fullName>
    </recommendedName>
</protein>
<organism evidence="2 3">
    <name type="scientific">Pseudomonas fluorescens</name>
    <dbReference type="NCBI Taxonomy" id="294"/>
    <lineage>
        <taxon>Bacteria</taxon>
        <taxon>Pseudomonadati</taxon>
        <taxon>Pseudomonadota</taxon>
        <taxon>Gammaproteobacteria</taxon>
        <taxon>Pseudomonadales</taxon>
        <taxon>Pseudomonadaceae</taxon>
        <taxon>Pseudomonas</taxon>
    </lineage>
</organism>
<name>A0A5E6XDX4_PSEFL</name>
<evidence type="ECO:0000259" key="1">
    <source>
        <dbReference type="Pfam" id="PF08937"/>
    </source>
</evidence>
<dbReference type="EMBL" id="CABVHJ010000024">
    <property type="protein sequence ID" value="VVN38845.1"/>
    <property type="molecule type" value="Genomic_DNA"/>
</dbReference>
<dbReference type="AlphaFoldDB" id="A0A5E6XDX4"/>
<proteinExistence type="predicted"/>
<sequence>MNLQEILKSLEKPVKHKIFVSYHHKLDQAYYDAFSKQFHDTHEAIHDASLDNEIDSDDTEYVLRRIREEYITGTSCTIVLIGAETYQRKYIDWEIKATLDKEHALLGIYLPSAPRNGVNITVPIRLADNVRSGYAVFTSWENATASPASLDKYISEAKGKYKSLIDNSRDKKKRNG</sequence>
<dbReference type="Proteomes" id="UP000327167">
    <property type="component" value="Unassembled WGS sequence"/>
</dbReference>
<dbReference type="Pfam" id="PF08937">
    <property type="entry name" value="ThsB_TIR"/>
    <property type="match status" value="1"/>
</dbReference>
<dbReference type="Gene3D" id="3.40.50.11200">
    <property type="match status" value="1"/>
</dbReference>
<gene>
    <name evidence="2" type="ORF">PS655_05311</name>
</gene>
<evidence type="ECO:0000313" key="2">
    <source>
        <dbReference type="EMBL" id="VVN38845.1"/>
    </source>
</evidence>
<dbReference type="InterPro" id="IPR036490">
    <property type="entry name" value="ThsB_TIR-like_sf"/>
</dbReference>
<dbReference type="SUPFAM" id="SSF52206">
    <property type="entry name" value="Hypothetical protein MTH538"/>
    <property type="match status" value="1"/>
</dbReference>
<reference evidence="2 3" key="1">
    <citation type="submission" date="2019-09" db="EMBL/GenBank/DDBJ databases">
        <authorList>
            <person name="Chandra G."/>
            <person name="Truman W A."/>
        </authorList>
    </citation>
    <scope>NUCLEOTIDE SEQUENCE [LARGE SCALE GENOMIC DNA]</scope>
    <source>
        <strain evidence="2">PS655</strain>
    </source>
</reference>
<dbReference type="RefSeq" id="WP_150652484.1">
    <property type="nucleotide sequence ID" value="NZ_CABVHJ010000024.1"/>
</dbReference>
<accession>A0A5E6XDX4</accession>
<dbReference type="InterPro" id="IPR015032">
    <property type="entry name" value="ThsB__TIR-like_domain"/>
</dbReference>